<dbReference type="Pfam" id="PF05481">
    <property type="entry name" value="Myco_19_kDa"/>
    <property type="match status" value="1"/>
</dbReference>
<dbReference type="EMBL" id="LZLS01000159">
    <property type="protein sequence ID" value="OBK24172.1"/>
    <property type="molecule type" value="Genomic_DNA"/>
</dbReference>
<dbReference type="PROSITE" id="PS51257">
    <property type="entry name" value="PROKAR_LIPOPROTEIN"/>
    <property type="match status" value="1"/>
</dbReference>
<evidence type="ECO:0000313" key="6">
    <source>
        <dbReference type="EMBL" id="OBK24172.1"/>
    </source>
</evidence>
<keyword evidence="2" id="KW-0732">Signal</keyword>
<keyword evidence="1" id="KW-1003">Cell membrane</keyword>
<reference evidence="6 7" key="1">
    <citation type="submission" date="2016-06" db="EMBL/GenBank/DDBJ databases">
        <authorList>
            <person name="Kjaerup R.B."/>
            <person name="Dalgaard T.S."/>
            <person name="Juul-Madsen H.R."/>
        </authorList>
    </citation>
    <scope>NUCLEOTIDE SEQUENCE [LARGE SCALE GENOMIC DNA]</scope>
    <source>
        <strain evidence="6 7">1165133.8</strain>
    </source>
</reference>
<keyword evidence="5" id="KW-0449">Lipoprotein</keyword>
<dbReference type="RefSeq" id="WP_065145292.1">
    <property type="nucleotide sequence ID" value="NZ_LZLS01000159.1"/>
</dbReference>
<keyword evidence="3" id="KW-0472">Membrane</keyword>
<accession>A0A1A3NV07</accession>
<evidence type="ECO:0008006" key="8">
    <source>
        <dbReference type="Google" id="ProtNLM"/>
    </source>
</evidence>
<sequence>MQNRLVAVAGIALVVAGAVSGCGDPQIMPRKAAHLTVGDQAVTAQPPVCSQIQSYRTVDIRDRDGHVQAVVLLSGDRIIPQFVKIRNINGFTGSYYEGGVGNARVVGDKHPKITGSASGINSSNPNKVMTTDFEISVEC</sequence>
<name>A0A1A3NV07_MYCAS</name>
<comment type="caution">
    <text evidence="6">The sequence shown here is derived from an EMBL/GenBank/DDBJ whole genome shotgun (WGS) entry which is preliminary data.</text>
</comment>
<gene>
    <name evidence="6" type="ORF">A5634_04085</name>
</gene>
<dbReference type="InterPro" id="IPR008691">
    <property type="entry name" value="LpqH"/>
</dbReference>
<dbReference type="AlphaFoldDB" id="A0A1A3NV07"/>
<dbReference type="GO" id="GO:0016020">
    <property type="term" value="C:membrane"/>
    <property type="evidence" value="ECO:0007669"/>
    <property type="project" value="InterPro"/>
</dbReference>
<evidence type="ECO:0000256" key="3">
    <source>
        <dbReference type="ARBA" id="ARBA00023136"/>
    </source>
</evidence>
<proteinExistence type="predicted"/>
<evidence type="ECO:0000313" key="7">
    <source>
        <dbReference type="Proteomes" id="UP000093928"/>
    </source>
</evidence>
<dbReference type="Proteomes" id="UP000093928">
    <property type="component" value="Unassembled WGS sequence"/>
</dbReference>
<protein>
    <recommendedName>
        <fullName evidence="8">Lipoprotein LpqH</fullName>
    </recommendedName>
</protein>
<evidence type="ECO:0000256" key="2">
    <source>
        <dbReference type="ARBA" id="ARBA00022729"/>
    </source>
</evidence>
<evidence type="ECO:0000256" key="1">
    <source>
        <dbReference type="ARBA" id="ARBA00022475"/>
    </source>
</evidence>
<evidence type="ECO:0000256" key="5">
    <source>
        <dbReference type="ARBA" id="ARBA00023288"/>
    </source>
</evidence>
<keyword evidence="4" id="KW-0564">Palmitate</keyword>
<organism evidence="6 7">
    <name type="scientific">Mycobacterium asiaticum</name>
    <dbReference type="NCBI Taxonomy" id="1790"/>
    <lineage>
        <taxon>Bacteria</taxon>
        <taxon>Bacillati</taxon>
        <taxon>Actinomycetota</taxon>
        <taxon>Actinomycetes</taxon>
        <taxon>Mycobacteriales</taxon>
        <taxon>Mycobacteriaceae</taxon>
        <taxon>Mycobacterium</taxon>
    </lineage>
</organism>
<evidence type="ECO:0000256" key="4">
    <source>
        <dbReference type="ARBA" id="ARBA00023139"/>
    </source>
</evidence>
<dbReference type="OrthoDB" id="4727034at2"/>